<dbReference type="GeneID" id="77806289"/>
<protein>
    <recommendedName>
        <fullName evidence="3">tRNA (adenine(58)-N(1))-methyltransferase non-catalytic subunit TRM6</fullName>
    </recommendedName>
    <alternativeName>
        <fullName evidence="6">tRNA(m1A58)-methyltransferase subunit TRM6</fullName>
    </alternativeName>
</protein>
<dbReference type="EMBL" id="CP110421">
    <property type="protein sequence ID" value="WAQ81035.1"/>
    <property type="molecule type" value="Genomic_DNA"/>
</dbReference>
<dbReference type="Proteomes" id="UP001164743">
    <property type="component" value="Chromosome 1A"/>
</dbReference>
<sequence>MTHPTRTISAGDNLLLKLPSGQSRTIKNLTPDSTISLGKFGKFQTNELLNQPFGLTFEILEDGKLVLYDQIDLAVDPKDIEATNEMIKESDGAQKLTNQEIEELKKSGLSGREIILRQIQQHSAFELKSEFSKAKYIKRKEKKFLKMFTCIDPTIHNLSQYLFENHHFAVKGLRPDTLSQMLSLSNIRPGWRGIVVDDIGGLLVAAALIRMGGKFMARIDLCNKQRRFSTRSALARTL</sequence>
<dbReference type="InterPro" id="IPR017423">
    <property type="entry name" value="TRM6"/>
</dbReference>
<organism evidence="7 8">
    <name type="scientific">Puccinia triticina</name>
    <dbReference type="NCBI Taxonomy" id="208348"/>
    <lineage>
        <taxon>Eukaryota</taxon>
        <taxon>Fungi</taxon>
        <taxon>Dikarya</taxon>
        <taxon>Basidiomycota</taxon>
        <taxon>Pucciniomycotina</taxon>
        <taxon>Pucciniomycetes</taxon>
        <taxon>Pucciniales</taxon>
        <taxon>Pucciniaceae</taxon>
        <taxon>Puccinia</taxon>
    </lineage>
</organism>
<dbReference type="RefSeq" id="XP_053016590.1">
    <property type="nucleotide sequence ID" value="XM_053165394.1"/>
</dbReference>
<dbReference type="PANTHER" id="PTHR12945:SF0">
    <property type="entry name" value="TRNA (ADENINE(58)-N(1))-METHYLTRANSFERASE NON-CATALYTIC SUBUNIT TRM6"/>
    <property type="match status" value="1"/>
</dbReference>
<evidence type="ECO:0000256" key="2">
    <source>
        <dbReference type="ARBA" id="ARBA00008320"/>
    </source>
</evidence>
<comment type="subcellular location">
    <subcellularLocation>
        <location evidence="1">Nucleus</location>
    </subcellularLocation>
</comment>
<evidence type="ECO:0000256" key="4">
    <source>
        <dbReference type="ARBA" id="ARBA00022694"/>
    </source>
</evidence>
<keyword evidence="5" id="KW-0539">Nucleus</keyword>
<dbReference type="PANTHER" id="PTHR12945">
    <property type="entry name" value="TRANSLATION INITIATION FACTOR EIF3-RELATED"/>
    <property type="match status" value="1"/>
</dbReference>
<gene>
    <name evidence="7" type="ORF">PtA15_1A373</name>
</gene>
<evidence type="ECO:0000313" key="7">
    <source>
        <dbReference type="EMBL" id="WAQ81035.1"/>
    </source>
</evidence>
<evidence type="ECO:0000256" key="6">
    <source>
        <dbReference type="ARBA" id="ARBA00032319"/>
    </source>
</evidence>
<evidence type="ECO:0000256" key="5">
    <source>
        <dbReference type="ARBA" id="ARBA00023242"/>
    </source>
</evidence>
<dbReference type="Pfam" id="PF04189">
    <property type="entry name" value="Gcd10p"/>
    <property type="match status" value="1"/>
</dbReference>
<keyword evidence="8" id="KW-1185">Reference proteome</keyword>
<keyword evidence="4" id="KW-0819">tRNA processing</keyword>
<name>A0ABY7CAX8_9BASI</name>
<evidence type="ECO:0000313" key="8">
    <source>
        <dbReference type="Proteomes" id="UP001164743"/>
    </source>
</evidence>
<evidence type="ECO:0000256" key="1">
    <source>
        <dbReference type="ARBA" id="ARBA00004123"/>
    </source>
</evidence>
<reference evidence="7" key="1">
    <citation type="submission" date="2022-10" db="EMBL/GenBank/DDBJ databases">
        <title>Puccinia triticina Genome sequencing and assembly.</title>
        <authorList>
            <person name="Li C."/>
        </authorList>
    </citation>
    <scope>NUCLEOTIDE SEQUENCE</scope>
    <source>
        <strain evidence="7">Pt15</strain>
    </source>
</reference>
<accession>A0ABY7CAX8</accession>
<proteinExistence type="inferred from homology"/>
<evidence type="ECO:0000256" key="3">
    <source>
        <dbReference type="ARBA" id="ARBA00021704"/>
    </source>
</evidence>
<comment type="similarity">
    <text evidence="2">Belongs to the TRM6/GCD10 family.</text>
</comment>